<evidence type="ECO:0008006" key="4">
    <source>
        <dbReference type="Google" id="ProtNLM"/>
    </source>
</evidence>
<evidence type="ECO:0000256" key="1">
    <source>
        <dbReference type="SAM" id="SignalP"/>
    </source>
</evidence>
<sequence>MAASRLLLSELSIFVLITAAAATTAHNYYDMASAQCREGNGPGDQLAVAVQIKKSLIYDLIEKLPYRSEPYYCNELTRDGLKMNGFAECPARDRNGDASRRACTDCLVLVGDVLIDGCGKTGAGYAHDLDSVCSFSVGYSLGVCPHGTY</sequence>
<protein>
    <recommendedName>
        <fullName evidence="4">Gnk2-homologous domain-containing protein</fullName>
    </recommendedName>
</protein>
<keyword evidence="1" id="KW-0732">Signal</keyword>
<dbReference type="AlphaFoldDB" id="A0AAV2G2P0"/>
<feature type="signal peptide" evidence="1">
    <location>
        <begin position="1"/>
        <end position="22"/>
    </location>
</feature>
<accession>A0AAV2G2P0</accession>
<reference evidence="2 3" key="1">
    <citation type="submission" date="2024-04" db="EMBL/GenBank/DDBJ databases">
        <authorList>
            <person name="Fracassetti M."/>
        </authorList>
    </citation>
    <scope>NUCLEOTIDE SEQUENCE [LARGE SCALE GENOMIC DNA]</scope>
</reference>
<dbReference type="Proteomes" id="UP001497516">
    <property type="component" value="Chromosome 7"/>
</dbReference>
<dbReference type="EMBL" id="OZ034820">
    <property type="protein sequence ID" value="CAL1404537.1"/>
    <property type="molecule type" value="Genomic_DNA"/>
</dbReference>
<organism evidence="2 3">
    <name type="scientific">Linum trigynum</name>
    <dbReference type="NCBI Taxonomy" id="586398"/>
    <lineage>
        <taxon>Eukaryota</taxon>
        <taxon>Viridiplantae</taxon>
        <taxon>Streptophyta</taxon>
        <taxon>Embryophyta</taxon>
        <taxon>Tracheophyta</taxon>
        <taxon>Spermatophyta</taxon>
        <taxon>Magnoliopsida</taxon>
        <taxon>eudicotyledons</taxon>
        <taxon>Gunneridae</taxon>
        <taxon>Pentapetalae</taxon>
        <taxon>rosids</taxon>
        <taxon>fabids</taxon>
        <taxon>Malpighiales</taxon>
        <taxon>Linaceae</taxon>
        <taxon>Linum</taxon>
    </lineage>
</organism>
<gene>
    <name evidence="2" type="ORF">LTRI10_LOCUS44385</name>
</gene>
<evidence type="ECO:0000313" key="3">
    <source>
        <dbReference type="Proteomes" id="UP001497516"/>
    </source>
</evidence>
<name>A0AAV2G2P0_9ROSI</name>
<feature type="chain" id="PRO_5043460956" description="Gnk2-homologous domain-containing protein" evidence="1">
    <location>
        <begin position="23"/>
        <end position="149"/>
    </location>
</feature>
<keyword evidence="3" id="KW-1185">Reference proteome</keyword>
<proteinExistence type="predicted"/>
<evidence type="ECO:0000313" key="2">
    <source>
        <dbReference type="EMBL" id="CAL1404537.1"/>
    </source>
</evidence>